<evidence type="ECO:0000313" key="12">
    <source>
        <dbReference type="EMBL" id="PXX77363.1"/>
    </source>
</evidence>
<evidence type="ECO:0000256" key="4">
    <source>
        <dbReference type="ARBA" id="ARBA00022475"/>
    </source>
</evidence>
<evidence type="ECO:0000256" key="2">
    <source>
        <dbReference type="ARBA" id="ARBA00007069"/>
    </source>
</evidence>
<protein>
    <recommendedName>
        <fullName evidence="10">Molybdenum transport system permease</fullName>
    </recommendedName>
</protein>
<dbReference type="SUPFAM" id="SSF161098">
    <property type="entry name" value="MetI-like"/>
    <property type="match status" value="1"/>
</dbReference>
<dbReference type="RefSeq" id="WP_022939557.1">
    <property type="nucleotide sequence ID" value="NZ_CABKRQ010000010.1"/>
</dbReference>
<evidence type="ECO:0000256" key="8">
    <source>
        <dbReference type="ARBA" id="ARBA00023136"/>
    </source>
</evidence>
<keyword evidence="7 9" id="KW-1133">Transmembrane helix</keyword>
<gene>
    <name evidence="12" type="ORF">DES51_111115</name>
</gene>
<dbReference type="InterPro" id="IPR011867">
    <property type="entry name" value="ModB_ABC"/>
</dbReference>
<comment type="caution">
    <text evidence="12">The sequence shown here is derived from an EMBL/GenBank/DDBJ whole genome shotgun (WGS) entry which is preliminary data.</text>
</comment>
<comment type="similarity">
    <text evidence="2 10">Belongs to the binding-protein-dependent transport system permease family. CysTW subfamily.</text>
</comment>
<comment type="caution">
    <text evidence="10">Lacks conserved residue(s) required for the propagation of feature annotation.</text>
</comment>
<evidence type="ECO:0000313" key="13">
    <source>
        <dbReference type="Proteomes" id="UP000247612"/>
    </source>
</evidence>
<dbReference type="CDD" id="cd06261">
    <property type="entry name" value="TM_PBP2"/>
    <property type="match status" value="1"/>
</dbReference>
<evidence type="ECO:0000256" key="1">
    <source>
        <dbReference type="ARBA" id="ARBA00004651"/>
    </source>
</evidence>
<keyword evidence="5 10" id="KW-0500">Molybdenum</keyword>
<feature type="transmembrane region" description="Helical" evidence="9">
    <location>
        <begin position="193"/>
        <end position="214"/>
    </location>
</feature>
<feature type="transmembrane region" description="Helical" evidence="9">
    <location>
        <begin position="44"/>
        <end position="65"/>
    </location>
</feature>
<evidence type="ECO:0000259" key="11">
    <source>
        <dbReference type="PROSITE" id="PS50928"/>
    </source>
</evidence>
<comment type="subcellular location">
    <subcellularLocation>
        <location evidence="1 9">Cell membrane</location>
        <topology evidence="1 9">Multi-pass membrane protein</topology>
    </subcellularLocation>
</comment>
<accession>A0A318KVZ8</accession>
<proteinExistence type="inferred from homology"/>
<dbReference type="Pfam" id="PF00528">
    <property type="entry name" value="BPD_transp_1"/>
    <property type="match status" value="1"/>
</dbReference>
<evidence type="ECO:0000256" key="6">
    <source>
        <dbReference type="ARBA" id="ARBA00022692"/>
    </source>
</evidence>
<dbReference type="PANTHER" id="PTHR30183">
    <property type="entry name" value="MOLYBDENUM TRANSPORT SYSTEM PERMEASE PROTEIN MODB"/>
    <property type="match status" value="1"/>
</dbReference>
<dbReference type="STRING" id="1034346.GCA_000313565_03279"/>
<keyword evidence="4 10" id="KW-1003">Cell membrane</keyword>
<keyword evidence="3 9" id="KW-0813">Transport</keyword>
<dbReference type="Proteomes" id="UP000247612">
    <property type="component" value="Unassembled WGS sequence"/>
</dbReference>
<evidence type="ECO:0000256" key="9">
    <source>
        <dbReference type="RuleBase" id="RU363032"/>
    </source>
</evidence>
<dbReference type="PANTHER" id="PTHR30183:SF3">
    <property type="entry name" value="MOLYBDENUM TRANSPORT SYSTEM PERMEASE PROTEIN MODB"/>
    <property type="match status" value="1"/>
</dbReference>
<dbReference type="OrthoDB" id="9795403at2"/>
<dbReference type="GO" id="GO:0015098">
    <property type="term" value="F:molybdate ion transmembrane transporter activity"/>
    <property type="evidence" value="ECO:0007669"/>
    <property type="project" value="UniProtKB-UniRule"/>
</dbReference>
<feature type="domain" description="ABC transmembrane type-1" evidence="11">
    <location>
        <begin position="6"/>
        <end position="206"/>
    </location>
</feature>
<sequence length="224" mass="24203">MDLSPLFISIKTALFATAFAFVMGILAAYFVLKRQRFKSLADAVFTLPMVLPPTVVGFFLLLAFGKNSWIGQLLETMNLSVIFSWGGTVIASTVVAFPLMYRTALGAFEQVDENLFAAARTLGISETAIFMKILLPNSLPGIVAGTILSFARAMGEFGATIMVAGNIPGRTQTMALAVYSATQSGNRELAFKWVLVIVALSFTAILSVNAWNSWLSRKKAGNLQ</sequence>
<evidence type="ECO:0000256" key="5">
    <source>
        <dbReference type="ARBA" id="ARBA00022505"/>
    </source>
</evidence>
<name>A0A318KVZ8_9FIRM</name>
<evidence type="ECO:0000256" key="10">
    <source>
        <dbReference type="RuleBase" id="RU365097"/>
    </source>
</evidence>
<evidence type="ECO:0000256" key="7">
    <source>
        <dbReference type="ARBA" id="ARBA00022989"/>
    </source>
</evidence>
<keyword evidence="6 9" id="KW-0812">Transmembrane</keyword>
<dbReference type="AlphaFoldDB" id="A0A318KVZ8"/>
<dbReference type="EMBL" id="QJKH01000011">
    <property type="protein sequence ID" value="PXX77363.1"/>
    <property type="molecule type" value="Genomic_DNA"/>
</dbReference>
<keyword evidence="8 9" id="KW-0472">Membrane</keyword>
<dbReference type="InterPro" id="IPR035906">
    <property type="entry name" value="MetI-like_sf"/>
</dbReference>
<dbReference type="GO" id="GO:0005886">
    <property type="term" value="C:plasma membrane"/>
    <property type="evidence" value="ECO:0007669"/>
    <property type="project" value="UniProtKB-SubCell"/>
</dbReference>
<dbReference type="NCBIfam" id="TIGR02141">
    <property type="entry name" value="modB_ABC"/>
    <property type="match status" value="1"/>
</dbReference>
<dbReference type="PROSITE" id="PS50928">
    <property type="entry name" value="ABC_TM1"/>
    <property type="match status" value="1"/>
</dbReference>
<dbReference type="InterPro" id="IPR000515">
    <property type="entry name" value="MetI-like"/>
</dbReference>
<feature type="transmembrane region" description="Helical" evidence="9">
    <location>
        <begin position="77"/>
        <end position="101"/>
    </location>
</feature>
<comment type="function">
    <text evidence="10">Part of the binding-protein-dependent transport system for molybdenum; probably responsible for the translocation of the substrate across the membrane.</text>
</comment>
<dbReference type="Gene3D" id="1.10.3720.10">
    <property type="entry name" value="MetI-like"/>
    <property type="match status" value="1"/>
</dbReference>
<organism evidence="12 13">
    <name type="scientific">Dielma fastidiosa</name>
    <dbReference type="NCBI Taxonomy" id="1034346"/>
    <lineage>
        <taxon>Bacteria</taxon>
        <taxon>Bacillati</taxon>
        <taxon>Bacillota</taxon>
        <taxon>Erysipelotrichia</taxon>
        <taxon>Erysipelotrichales</taxon>
        <taxon>Erysipelotrichaceae</taxon>
        <taxon>Dielma</taxon>
    </lineage>
</organism>
<evidence type="ECO:0000256" key="3">
    <source>
        <dbReference type="ARBA" id="ARBA00022448"/>
    </source>
</evidence>
<feature type="transmembrane region" description="Helical" evidence="9">
    <location>
        <begin position="6"/>
        <end position="32"/>
    </location>
</feature>
<reference evidence="12 13" key="1">
    <citation type="submission" date="2018-05" db="EMBL/GenBank/DDBJ databases">
        <title>Genomic Encyclopedia of Type Strains, Phase IV (KMG-IV): sequencing the most valuable type-strain genomes for metagenomic binning, comparative biology and taxonomic classification.</title>
        <authorList>
            <person name="Goeker M."/>
        </authorList>
    </citation>
    <scope>NUCLEOTIDE SEQUENCE [LARGE SCALE GENOMIC DNA]</scope>
    <source>
        <strain evidence="12 13">JC118</strain>
    </source>
</reference>
<keyword evidence="13" id="KW-1185">Reference proteome</keyword>